<dbReference type="Gene3D" id="1.25.10.10">
    <property type="entry name" value="Leucine-rich Repeat Variant"/>
    <property type="match status" value="1"/>
</dbReference>
<proteinExistence type="predicted"/>
<evidence type="ECO:0000313" key="2">
    <source>
        <dbReference type="Proteomes" id="UP000095283"/>
    </source>
</evidence>
<dbReference type="AlphaFoldDB" id="A0A1I7WX81"/>
<keyword evidence="2" id="KW-1185">Reference proteome</keyword>
<feature type="region of interest" description="Disordered" evidence="1">
    <location>
        <begin position="520"/>
        <end position="539"/>
    </location>
</feature>
<protein>
    <submittedName>
        <fullName evidence="3">Armadillo-type protein</fullName>
    </submittedName>
</protein>
<evidence type="ECO:0000313" key="3">
    <source>
        <dbReference type="WBParaSite" id="Hba_09714"/>
    </source>
</evidence>
<dbReference type="WBParaSite" id="Hba_09714">
    <property type="protein sequence ID" value="Hba_09714"/>
    <property type="gene ID" value="Hba_09714"/>
</dbReference>
<evidence type="ECO:0000256" key="1">
    <source>
        <dbReference type="SAM" id="MobiDB-lite"/>
    </source>
</evidence>
<feature type="region of interest" description="Disordered" evidence="1">
    <location>
        <begin position="483"/>
        <end position="510"/>
    </location>
</feature>
<reference evidence="3" key="1">
    <citation type="submission" date="2016-11" db="UniProtKB">
        <authorList>
            <consortium name="WormBaseParasite"/>
        </authorList>
    </citation>
    <scope>IDENTIFICATION</scope>
</reference>
<organism evidence="2 3">
    <name type="scientific">Heterorhabditis bacteriophora</name>
    <name type="common">Entomopathogenic nematode worm</name>
    <dbReference type="NCBI Taxonomy" id="37862"/>
    <lineage>
        <taxon>Eukaryota</taxon>
        <taxon>Metazoa</taxon>
        <taxon>Ecdysozoa</taxon>
        <taxon>Nematoda</taxon>
        <taxon>Chromadorea</taxon>
        <taxon>Rhabditida</taxon>
        <taxon>Rhabditina</taxon>
        <taxon>Rhabditomorpha</taxon>
        <taxon>Strongyloidea</taxon>
        <taxon>Heterorhabditidae</taxon>
        <taxon>Heterorhabditis</taxon>
    </lineage>
</organism>
<name>A0A1I7WX81_HETBA</name>
<feature type="compositionally biased region" description="Basic and acidic residues" evidence="1">
    <location>
        <begin position="527"/>
        <end position="539"/>
    </location>
</feature>
<feature type="compositionally biased region" description="Polar residues" evidence="1">
    <location>
        <begin position="489"/>
        <end position="504"/>
    </location>
</feature>
<dbReference type="InterPro" id="IPR011989">
    <property type="entry name" value="ARM-like"/>
</dbReference>
<sequence length="539" mass="60829">MSVTIQDTRATPRHIVEQLRKFVQLADAPPSANGSSLSETGFVLLTLKDQILAETPRSLNFCQEFISRPLNGIELLGKVVIVLQNIVNSSQGASTKISSLLSRNNSNTNRKRKAAVAEADCIECIKILLEKSDVAWRSFLDSATGLDAVLYSVHSPQLDSKCYALEILLLLLDQPQGFIILFRALTTLSAKNRDFLRLSIFVAQLKHGLHTSKLHIQILVVRLFNKLLASAPTPIHRSLVKAEATLAQFSVEYVEKLIAAPQIQFGGVDVLMEELNVWKSFGSQSLVSYGNTIEHNHIYGLSETESDTAQNDRTRRIKAPVTKHSMASQYQIPIFIERWYLKNTKIVNMIVLIMSFRGIQLLLKMLNDSDSKNKVWVLAEERQRRLTIQIIVDATQLHIWTDVLLYLTKDGLLIQHSVPQSPSTPTYAGAQSISRVLSPSPLPQPDYETRSPYSESGQIVYIPINMDSGRRLSKSTRYERRDNDYFVDSRSNSRSKQRSPSINGTMGEDVRDALSQFDYLNDYDNSSPREKEKDLSYHF</sequence>
<dbReference type="SUPFAM" id="SSF48371">
    <property type="entry name" value="ARM repeat"/>
    <property type="match status" value="1"/>
</dbReference>
<dbReference type="Proteomes" id="UP000095283">
    <property type="component" value="Unplaced"/>
</dbReference>
<accession>A0A1I7WX81</accession>
<dbReference type="InterPro" id="IPR016024">
    <property type="entry name" value="ARM-type_fold"/>
</dbReference>